<evidence type="ECO:0000256" key="3">
    <source>
        <dbReference type="ARBA" id="ARBA00022771"/>
    </source>
</evidence>
<dbReference type="SUPFAM" id="SSF57845">
    <property type="entry name" value="B-box zinc-binding domain"/>
    <property type="match status" value="1"/>
</dbReference>
<evidence type="ECO:0000313" key="11">
    <source>
        <dbReference type="EMBL" id="MEQ2199909.1"/>
    </source>
</evidence>
<sequence length="397" mass="45625">MASHDYFLSKDQFLCSICQDVFLEPVSIPCGHSFCFACITSHWQGSLSSNCPKCYTEYKVCPELCENSFAKEMSEQIRARRQGKTVSCDACVGKQTNALRSCLVCLTSYCESHLEPHLRVGTLRTHKLIEPVAMLENRVCRRHQQLLELFCRSHQKCVCLQCIKTDHLCHDIVPVARESQDKKVTEFRTLVFSALFRIIERSQAELAELIQKKQTAAEIRAKRVIAALESEISELQRRRRELEQLFHHEDHFHVGFTTGRRYWEVHVGHKTAWDLGVARASVRRKGAVTLSPEDGFWTICLRKGTEYWACAGQAELLSFPQRPQVIGVFLDYEDGTVSFYDAETQSHIYSFTEFHFSEALFPFFNPDTNENGTNKSPLTIRPINKLIFGRDLEDITI</sequence>
<evidence type="ECO:0000313" key="12">
    <source>
        <dbReference type="Proteomes" id="UP001434883"/>
    </source>
</evidence>
<dbReference type="PANTHER" id="PTHR25465">
    <property type="entry name" value="B-BOX DOMAIN CONTAINING"/>
    <property type="match status" value="1"/>
</dbReference>
<dbReference type="Gene3D" id="3.30.160.60">
    <property type="entry name" value="Classic Zinc Finger"/>
    <property type="match status" value="1"/>
</dbReference>
<evidence type="ECO:0000256" key="6">
    <source>
        <dbReference type="PROSITE-ProRule" id="PRU00024"/>
    </source>
</evidence>
<dbReference type="InterPro" id="IPR013320">
    <property type="entry name" value="ConA-like_dom_sf"/>
</dbReference>
<evidence type="ECO:0008006" key="13">
    <source>
        <dbReference type="Google" id="ProtNLM"/>
    </source>
</evidence>
<protein>
    <recommendedName>
        <fullName evidence="13">E3 ubiquitin-protein ligase TRIM39-like</fullName>
    </recommendedName>
</protein>
<reference evidence="11 12" key="1">
    <citation type="submission" date="2021-06" db="EMBL/GenBank/DDBJ databases">
        <authorList>
            <person name="Palmer J.M."/>
        </authorList>
    </citation>
    <scope>NUCLEOTIDE SEQUENCE [LARGE SCALE GENOMIC DNA]</scope>
    <source>
        <strain evidence="11 12">XC_2019</strain>
        <tissue evidence="11">Muscle</tissue>
    </source>
</reference>
<dbReference type="SUPFAM" id="SSF57850">
    <property type="entry name" value="RING/U-box"/>
    <property type="match status" value="1"/>
</dbReference>
<feature type="domain" description="RING-type" evidence="8">
    <location>
        <begin position="15"/>
        <end position="54"/>
    </location>
</feature>
<dbReference type="PANTHER" id="PTHR25465:SF32">
    <property type="entry name" value="BLOODTHIRSTY-RELATED GENE FAMILY, MEMBER 16 ISOFORM X1-RELATED"/>
    <property type="match status" value="1"/>
</dbReference>
<dbReference type="EMBL" id="JAHRIN010025551">
    <property type="protein sequence ID" value="MEQ2199909.1"/>
    <property type="molecule type" value="Genomic_DNA"/>
</dbReference>
<dbReference type="InterPro" id="IPR000315">
    <property type="entry name" value="Znf_B-box"/>
</dbReference>
<feature type="coiled-coil region" evidence="7">
    <location>
        <begin position="199"/>
        <end position="245"/>
    </location>
</feature>
<dbReference type="SMART" id="SM00449">
    <property type="entry name" value="SPRY"/>
    <property type="match status" value="1"/>
</dbReference>
<dbReference type="Proteomes" id="UP001434883">
    <property type="component" value="Unassembled WGS sequence"/>
</dbReference>
<dbReference type="InterPro" id="IPR018957">
    <property type="entry name" value="Znf_C3HC4_RING-type"/>
</dbReference>
<dbReference type="PRINTS" id="PR01407">
    <property type="entry name" value="BUTYPHLNCDUF"/>
</dbReference>
<evidence type="ECO:0000256" key="5">
    <source>
        <dbReference type="ARBA" id="ARBA00022859"/>
    </source>
</evidence>
<keyword evidence="4" id="KW-0862">Zinc</keyword>
<organism evidence="11 12">
    <name type="scientific">Xenoophorus captivus</name>
    <dbReference type="NCBI Taxonomy" id="1517983"/>
    <lineage>
        <taxon>Eukaryota</taxon>
        <taxon>Metazoa</taxon>
        <taxon>Chordata</taxon>
        <taxon>Craniata</taxon>
        <taxon>Vertebrata</taxon>
        <taxon>Euteleostomi</taxon>
        <taxon>Actinopterygii</taxon>
        <taxon>Neopterygii</taxon>
        <taxon>Teleostei</taxon>
        <taxon>Neoteleostei</taxon>
        <taxon>Acanthomorphata</taxon>
        <taxon>Ovalentaria</taxon>
        <taxon>Atherinomorphae</taxon>
        <taxon>Cyprinodontiformes</taxon>
        <taxon>Goodeidae</taxon>
        <taxon>Xenoophorus</taxon>
    </lineage>
</organism>
<dbReference type="SUPFAM" id="SSF49899">
    <property type="entry name" value="Concanavalin A-like lectins/glucanases"/>
    <property type="match status" value="1"/>
</dbReference>
<evidence type="ECO:0000256" key="2">
    <source>
        <dbReference type="ARBA" id="ARBA00022723"/>
    </source>
</evidence>
<dbReference type="Pfam" id="PF00097">
    <property type="entry name" value="zf-C3HC4"/>
    <property type="match status" value="1"/>
</dbReference>
<evidence type="ECO:0000256" key="7">
    <source>
        <dbReference type="SAM" id="Coils"/>
    </source>
</evidence>
<dbReference type="PROSITE" id="PS50119">
    <property type="entry name" value="ZF_BBOX"/>
    <property type="match status" value="1"/>
</dbReference>
<dbReference type="PROSITE" id="PS50188">
    <property type="entry name" value="B302_SPRY"/>
    <property type="match status" value="1"/>
</dbReference>
<dbReference type="InterPro" id="IPR001841">
    <property type="entry name" value="Znf_RING"/>
</dbReference>
<dbReference type="Pfam" id="PF00622">
    <property type="entry name" value="SPRY"/>
    <property type="match status" value="1"/>
</dbReference>
<feature type="domain" description="B box-type" evidence="9">
    <location>
        <begin position="135"/>
        <end position="175"/>
    </location>
</feature>
<gene>
    <name evidence="11" type="ORF">XENOCAPTIV_016551</name>
</gene>
<evidence type="ECO:0000259" key="10">
    <source>
        <dbReference type="PROSITE" id="PS50188"/>
    </source>
</evidence>
<dbReference type="InterPro" id="IPR001870">
    <property type="entry name" value="B30.2/SPRY"/>
</dbReference>
<evidence type="ECO:0000256" key="4">
    <source>
        <dbReference type="ARBA" id="ARBA00022833"/>
    </source>
</evidence>
<dbReference type="SMART" id="SM00184">
    <property type="entry name" value="RING"/>
    <property type="match status" value="1"/>
</dbReference>
<name>A0ABV0QVN7_9TELE</name>
<feature type="domain" description="B30.2/SPRY" evidence="10">
    <location>
        <begin position="186"/>
        <end position="383"/>
    </location>
</feature>
<keyword evidence="2" id="KW-0479">Metal-binding</keyword>
<comment type="caution">
    <text evidence="11">The sequence shown here is derived from an EMBL/GenBank/DDBJ whole genome shotgun (WGS) entry which is preliminary data.</text>
</comment>
<dbReference type="Pfam" id="PF00643">
    <property type="entry name" value="zf-B_box"/>
    <property type="match status" value="1"/>
</dbReference>
<accession>A0ABV0QVN7</accession>
<dbReference type="Gene3D" id="3.30.40.10">
    <property type="entry name" value="Zinc/RING finger domain, C3HC4 (zinc finger)"/>
    <property type="match status" value="1"/>
</dbReference>
<keyword evidence="1" id="KW-0399">Innate immunity</keyword>
<dbReference type="InterPro" id="IPR043136">
    <property type="entry name" value="B30.2/SPRY_sf"/>
</dbReference>
<dbReference type="InterPro" id="IPR051051">
    <property type="entry name" value="E3_ubiq-ligase_TRIM/RNF"/>
</dbReference>
<dbReference type="PROSITE" id="PS50089">
    <property type="entry name" value="ZF_RING_2"/>
    <property type="match status" value="1"/>
</dbReference>
<dbReference type="InterPro" id="IPR013083">
    <property type="entry name" value="Znf_RING/FYVE/PHD"/>
</dbReference>
<dbReference type="InterPro" id="IPR003877">
    <property type="entry name" value="SPRY_dom"/>
</dbReference>
<keyword evidence="3 6" id="KW-0863">Zinc-finger</keyword>
<keyword evidence="12" id="KW-1185">Reference proteome</keyword>
<dbReference type="InterPro" id="IPR058030">
    <property type="entry name" value="TRIM8/14/16/25/29/45/65_CC"/>
</dbReference>
<keyword evidence="5" id="KW-0391">Immunity</keyword>
<proteinExistence type="predicted"/>
<dbReference type="CDD" id="cd19769">
    <property type="entry name" value="Bbox2_TRIM16-like"/>
    <property type="match status" value="1"/>
</dbReference>
<dbReference type="InterPro" id="IPR017907">
    <property type="entry name" value="Znf_RING_CS"/>
</dbReference>
<dbReference type="Pfam" id="PF25600">
    <property type="entry name" value="TRIM_CC"/>
    <property type="match status" value="1"/>
</dbReference>
<keyword evidence="7" id="KW-0175">Coiled coil</keyword>
<dbReference type="Gene3D" id="2.60.120.920">
    <property type="match status" value="1"/>
</dbReference>
<dbReference type="CDD" id="cd13733">
    <property type="entry name" value="SPRY_PRY_C-I_1"/>
    <property type="match status" value="1"/>
</dbReference>
<dbReference type="InterPro" id="IPR003879">
    <property type="entry name" value="Butyrophylin_SPRY"/>
</dbReference>
<evidence type="ECO:0000256" key="1">
    <source>
        <dbReference type="ARBA" id="ARBA00022588"/>
    </source>
</evidence>
<dbReference type="Gene3D" id="4.10.830.40">
    <property type="match status" value="1"/>
</dbReference>
<dbReference type="PROSITE" id="PS00518">
    <property type="entry name" value="ZF_RING_1"/>
    <property type="match status" value="1"/>
</dbReference>
<evidence type="ECO:0000259" key="9">
    <source>
        <dbReference type="PROSITE" id="PS50119"/>
    </source>
</evidence>
<evidence type="ECO:0000259" key="8">
    <source>
        <dbReference type="PROSITE" id="PS50089"/>
    </source>
</evidence>